<protein>
    <submittedName>
        <fullName evidence="1">Uncharacterized protein</fullName>
    </submittedName>
</protein>
<evidence type="ECO:0000313" key="1">
    <source>
        <dbReference type="EMBL" id="JAH92173.1"/>
    </source>
</evidence>
<reference evidence="1" key="1">
    <citation type="submission" date="2014-11" db="EMBL/GenBank/DDBJ databases">
        <authorList>
            <person name="Amaro Gonzalez C."/>
        </authorList>
    </citation>
    <scope>NUCLEOTIDE SEQUENCE</scope>
</reference>
<reference evidence="1" key="2">
    <citation type="journal article" date="2015" name="Fish Shellfish Immunol.">
        <title>Early steps in the European eel (Anguilla anguilla)-Vibrio vulnificus interaction in the gills: Role of the RtxA13 toxin.</title>
        <authorList>
            <person name="Callol A."/>
            <person name="Pajuelo D."/>
            <person name="Ebbesson L."/>
            <person name="Teles M."/>
            <person name="MacKenzie S."/>
            <person name="Amaro C."/>
        </authorList>
    </citation>
    <scope>NUCLEOTIDE SEQUENCE</scope>
</reference>
<name>A0A0E9WRS4_ANGAN</name>
<organism evidence="1">
    <name type="scientific">Anguilla anguilla</name>
    <name type="common">European freshwater eel</name>
    <name type="synonym">Muraena anguilla</name>
    <dbReference type="NCBI Taxonomy" id="7936"/>
    <lineage>
        <taxon>Eukaryota</taxon>
        <taxon>Metazoa</taxon>
        <taxon>Chordata</taxon>
        <taxon>Craniata</taxon>
        <taxon>Vertebrata</taxon>
        <taxon>Euteleostomi</taxon>
        <taxon>Actinopterygii</taxon>
        <taxon>Neopterygii</taxon>
        <taxon>Teleostei</taxon>
        <taxon>Anguilliformes</taxon>
        <taxon>Anguillidae</taxon>
        <taxon>Anguilla</taxon>
    </lineage>
</organism>
<dbReference type="EMBL" id="GBXM01016404">
    <property type="protein sequence ID" value="JAH92173.1"/>
    <property type="molecule type" value="Transcribed_RNA"/>
</dbReference>
<proteinExistence type="predicted"/>
<sequence>MIHLFESWGLFGKFCGNLGPSSSGLAEGRLFLQHLLHWFTV</sequence>
<dbReference type="AlphaFoldDB" id="A0A0E9WRS4"/>
<accession>A0A0E9WRS4</accession>